<feature type="domain" description="ZF-HD dimerization-type" evidence="5">
    <location>
        <begin position="1"/>
        <end position="39"/>
    </location>
</feature>
<comment type="caution">
    <text evidence="6">The sequence shown here is derived from an EMBL/GenBank/DDBJ whole genome shotgun (WGS) entry which is preliminary data.</text>
</comment>
<name>A0A830CFH2_9LAMI</name>
<dbReference type="GO" id="GO:0005634">
    <property type="term" value="C:nucleus"/>
    <property type="evidence" value="ECO:0007669"/>
    <property type="project" value="TreeGrafter"/>
</dbReference>
<dbReference type="PANTHER" id="PTHR31948:SF119">
    <property type="entry name" value="ZINC-FINGER HOMEODOMAIN PROTEIN 6-LIKE"/>
    <property type="match status" value="1"/>
</dbReference>
<keyword evidence="6" id="KW-0371">Homeobox</keyword>
<keyword evidence="3" id="KW-0862">Zinc</keyword>
<dbReference type="GO" id="GO:0008270">
    <property type="term" value="F:zinc ion binding"/>
    <property type="evidence" value="ECO:0007669"/>
    <property type="project" value="UniProtKB-KW"/>
</dbReference>
<proteinExistence type="predicted"/>
<keyword evidence="6" id="KW-0238">DNA-binding</keyword>
<protein>
    <submittedName>
        <fullName evidence="6">Zinc-finger homeodomain protein 3</fullName>
    </submittedName>
</protein>
<evidence type="ECO:0000259" key="5">
    <source>
        <dbReference type="PROSITE" id="PS51523"/>
    </source>
</evidence>
<dbReference type="NCBIfam" id="TIGR01566">
    <property type="entry name" value="ZF_HD_prot_N"/>
    <property type="match status" value="1"/>
</dbReference>
<dbReference type="Proteomes" id="UP000653305">
    <property type="component" value="Unassembled WGS sequence"/>
</dbReference>
<dbReference type="PANTHER" id="PTHR31948">
    <property type="entry name" value="ZINC-FINGER HOMEODOMAIN PROTEIN 2"/>
    <property type="match status" value="1"/>
</dbReference>
<reference evidence="6" key="1">
    <citation type="submission" date="2020-07" db="EMBL/GenBank/DDBJ databases">
        <title>Ethylene signaling mediates host invasion by parasitic plants.</title>
        <authorList>
            <person name="Yoshida S."/>
        </authorList>
    </citation>
    <scope>NUCLEOTIDE SEQUENCE</scope>
    <source>
        <strain evidence="6">Okayama</strain>
    </source>
</reference>
<organism evidence="6 7">
    <name type="scientific">Phtheirospermum japonicum</name>
    <dbReference type="NCBI Taxonomy" id="374723"/>
    <lineage>
        <taxon>Eukaryota</taxon>
        <taxon>Viridiplantae</taxon>
        <taxon>Streptophyta</taxon>
        <taxon>Embryophyta</taxon>
        <taxon>Tracheophyta</taxon>
        <taxon>Spermatophyta</taxon>
        <taxon>Magnoliopsida</taxon>
        <taxon>eudicotyledons</taxon>
        <taxon>Gunneridae</taxon>
        <taxon>Pentapetalae</taxon>
        <taxon>asterids</taxon>
        <taxon>lamiids</taxon>
        <taxon>Lamiales</taxon>
        <taxon>Orobanchaceae</taxon>
        <taxon>Orobanchaceae incertae sedis</taxon>
        <taxon>Phtheirospermum</taxon>
    </lineage>
</organism>
<dbReference type="OrthoDB" id="682018at2759"/>
<dbReference type="InterPro" id="IPR006456">
    <property type="entry name" value="ZF_HD_homeobox_Cys/His_dimer"/>
</dbReference>
<dbReference type="AlphaFoldDB" id="A0A830CFH2"/>
<dbReference type="EMBL" id="BMAC01000508">
    <property type="protein sequence ID" value="GFP97956.1"/>
    <property type="molecule type" value="Genomic_DNA"/>
</dbReference>
<evidence type="ECO:0000313" key="7">
    <source>
        <dbReference type="Proteomes" id="UP000653305"/>
    </source>
</evidence>
<dbReference type="GO" id="GO:0000976">
    <property type="term" value="F:transcription cis-regulatory region binding"/>
    <property type="evidence" value="ECO:0007669"/>
    <property type="project" value="TreeGrafter"/>
</dbReference>
<evidence type="ECO:0000256" key="3">
    <source>
        <dbReference type="ARBA" id="ARBA00022833"/>
    </source>
</evidence>
<evidence type="ECO:0000256" key="1">
    <source>
        <dbReference type="ARBA" id="ARBA00022723"/>
    </source>
</evidence>
<keyword evidence="2 6" id="KW-0863">Zinc-finger</keyword>
<keyword evidence="1" id="KW-0479">Metal-binding</keyword>
<evidence type="ECO:0000313" key="6">
    <source>
        <dbReference type="EMBL" id="GFP97956.1"/>
    </source>
</evidence>
<evidence type="ECO:0000256" key="2">
    <source>
        <dbReference type="ARBA" id="ARBA00022771"/>
    </source>
</evidence>
<dbReference type="GO" id="GO:0050793">
    <property type="term" value="P:regulation of developmental process"/>
    <property type="evidence" value="ECO:0007669"/>
    <property type="project" value="TreeGrafter"/>
</dbReference>
<gene>
    <name evidence="6" type="ORF">PHJA_001939700</name>
</gene>
<feature type="region of interest" description="Disordered" evidence="4">
    <location>
        <begin position="40"/>
        <end position="75"/>
    </location>
</feature>
<sequence length="107" mass="11481">MGAHVVDGCGEFMPSGDDDKLKALSCAACDCHRNFHRKEGNGEPTLMQQPHFYSGTNNSRRRGALSLHGQTPPAPSAAAHLKVELNCRLACHHCGNSPICATGEARR</sequence>
<evidence type="ECO:0000256" key="4">
    <source>
        <dbReference type="SAM" id="MobiDB-lite"/>
    </source>
</evidence>
<dbReference type="Pfam" id="PF04770">
    <property type="entry name" value="ZF-HD_dimer"/>
    <property type="match status" value="1"/>
</dbReference>
<keyword evidence="7" id="KW-1185">Reference proteome</keyword>
<dbReference type="PROSITE" id="PS51523">
    <property type="entry name" value="ZF_HD_DIMER"/>
    <property type="match status" value="1"/>
</dbReference>
<accession>A0A830CFH2</accession>
<dbReference type="GO" id="GO:0003700">
    <property type="term" value="F:DNA-binding transcription factor activity"/>
    <property type="evidence" value="ECO:0007669"/>
    <property type="project" value="TreeGrafter"/>
</dbReference>